<organism evidence="2 3">
    <name type="scientific">Uliginosibacterium silvisoli</name>
    <dbReference type="NCBI Taxonomy" id="3114758"/>
    <lineage>
        <taxon>Bacteria</taxon>
        <taxon>Pseudomonadati</taxon>
        <taxon>Pseudomonadota</taxon>
        <taxon>Betaproteobacteria</taxon>
        <taxon>Rhodocyclales</taxon>
        <taxon>Zoogloeaceae</taxon>
        <taxon>Uliginosibacterium</taxon>
    </lineage>
</organism>
<dbReference type="Pfam" id="PF00149">
    <property type="entry name" value="Metallophos"/>
    <property type="match status" value="1"/>
</dbReference>
<gene>
    <name evidence="2" type="ORF">VVD49_03350</name>
</gene>
<comment type="caution">
    <text evidence="2">The sequence shown here is derived from an EMBL/GenBank/DDBJ whole genome shotgun (WGS) entry which is preliminary data.</text>
</comment>
<dbReference type="CDD" id="cd00838">
    <property type="entry name" value="MPP_superfamily"/>
    <property type="match status" value="1"/>
</dbReference>
<dbReference type="RefSeq" id="WP_327597710.1">
    <property type="nucleotide sequence ID" value="NZ_JAYXHS010000001.1"/>
</dbReference>
<evidence type="ECO:0000259" key="1">
    <source>
        <dbReference type="Pfam" id="PF00149"/>
    </source>
</evidence>
<dbReference type="PIRSF" id="PIRSF000883">
    <property type="entry name" value="Pesterase_MJ0912"/>
    <property type="match status" value="1"/>
</dbReference>
<reference evidence="2 3" key="1">
    <citation type="submission" date="2024-01" db="EMBL/GenBank/DDBJ databases">
        <title>Uliginosibacterium soil sp. nov.</title>
        <authorList>
            <person name="Lv Y."/>
        </authorList>
    </citation>
    <scope>NUCLEOTIDE SEQUENCE [LARGE SCALE GENOMIC DNA]</scope>
    <source>
        <strain evidence="2 3">H3</strain>
    </source>
</reference>
<dbReference type="InterPro" id="IPR029052">
    <property type="entry name" value="Metallo-depent_PP-like"/>
</dbReference>
<dbReference type="PANTHER" id="PTHR42850">
    <property type="entry name" value="METALLOPHOSPHOESTERASE"/>
    <property type="match status" value="1"/>
</dbReference>
<evidence type="ECO:0000313" key="2">
    <source>
        <dbReference type="EMBL" id="MEC5384741.1"/>
    </source>
</evidence>
<dbReference type="InterPro" id="IPR050126">
    <property type="entry name" value="Ap4A_hydrolase"/>
</dbReference>
<protein>
    <submittedName>
        <fullName evidence="2">Metallophosphoesterase</fullName>
    </submittedName>
</protein>
<accession>A0ABU6JZN3</accession>
<dbReference type="Proteomes" id="UP001331561">
    <property type="component" value="Unassembled WGS sequence"/>
</dbReference>
<dbReference type="InterPro" id="IPR004843">
    <property type="entry name" value="Calcineurin-like_PHP"/>
</dbReference>
<dbReference type="InterPro" id="IPR011152">
    <property type="entry name" value="Pesterase_MJ0912"/>
</dbReference>
<dbReference type="PANTHER" id="PTHR42850:SF2">
    <property type="entry name" value="BLL5683 PROTEIN"/>
    <property type="match status" value="1"/>
</dbReference>
<proteinExistence type="predicted"/>
<sequence>MTKYALIADIHSNIEALDAVLAHAAAQGADRHIYLGDLVGYGPDPVAVLERIQQGLARGDLAVLGNHDNAIALNLAGTMNEVAQQSVLWTRAQLDVPQLRFLADLPLLLQEDDMTWVHASAAAPENWTYIYDGDAAARSLRVAGTHWVFSGHVHDPAIYYAGEQGCFSPIRPREDVAIPLPSHRHWLAIVGSCGQPRDGQVGARYALFDRARCRLSFFRVPYDYATTAAKIRGAGLPERLARHVEGLA</sequence>
<name>A0ABU6JZN3_9RHOO</name>
<keyword evidence="3" id="KW-1185">Reference proteome</keyword>
<evidence type="ECO:0000313" key="3">
    <source>
        <dbReference type="Proteomes" id="UP001331561"/>
    </source>
</evidence>
<dbReference type="EMBL" id="JAYXHS010000001">
    <property type="protein sequence ID" value="MEC5384741.1"/>
    <property type="molecule type" value="Genomic_DNA"/>
</dbReference>
<dbReference type="Gene3D" id="3.60.21.10">
    <property type="match status" value="1"/>
</dbReference>
<dbReference type="SUPFAM" id="SSF56300">
    <property type="entry name" value="Metallo-dependent phosphatases"/>
    <property type="match status" value="1"/>
</dbReference>
<feature type="domain" description="Calcineurin-like phosphoesterase" evidence="1">
    <location>
        <begin position="3"/>
        <end position="156"/>
    </location>
</feature>